<evidence type="ECO:0000259" key="15">
    <source>
        <dbReference type="PROSITE" id="PS50157"/>
    </source>
</evidence>
<dbReference type="AlphaFoldDB" id="A0A3Q4BWL0"/>
<keyword evidence="8" id="KW-0804">Transcription</keyword>
<evidence type="ECO:0000256" key="4">
    <source>
        <dbReference type="ARBA" id="ARBA00022771"/>
    </source>
</evidence>
<evidence type="ECO:0000256" key="14">
    <source>
        <dbReference type="SAM" id="MobiDB-lite"/>
    </source>
</evidence>
<evidence type="ECO:0000256" key="9">
    <source>
        <dbReference type="ARBA" id="ARBA00023242"/>
    </source>
</evidence>
<dbReference type="SMART" id="SM00355">
    <property type="entry name" value="ZnF_C2H2"/>
    <property type="match status" value="2"/>
</dbReference>
<dbReference type="GO" id="GO:0005634">
    <property type="term" value="C:nucleus"/>
    <property type="evidence" value="ECO:0007669"/>
    <property type="project" value="UniProtKB-SubCell"/>
</dbReference>
<dbReference type="SUPFAM" id="SSF57667">
    <property type="entry name" value="beta-beta-alpha zinc fingers"/>
    <property type="match status" value="1"/>
</dbReference>
<comment type="similarity">
    <text evidence="11">Belongs to the Sp1 C2H2-type zinc-finger protein family.</text>
</comment>
<organism evidence="16 17">
    <name type="scientific">Mola mola</name>
    <name type="common">Ocean sunfish</name>
    <name type="synonym">Tetraodon mola</name>
    <dbReference type="NCBI Taxonomy" id="94237"/>
    <lineage>
        <taxon>Eukaryota</taxon>
        <taxon>Metazoa</taxon>
        <taxon>Chordata</taxon>
        <taxon>Craniata</taxon>
        <taxon>Vertebrata</taxon>
        <taxon>Euteleostomi</taxon>
        <taxon>Actinopterygii</taxon>
        <taxon>Neopterygii</taxon>
        <taxon>Teleostei</taxon>
        <taxon>Neoteleostei</taxon>
        <taxon>Acanthomorphata</taxon>
        <taxon>Eupercaria</taxon>
        <taxon>Tetraodontiformes</taxon>
        <taxon>Molidae</taxon>
        <taxon>Mola</taxon>
    </lineage>
</organism>
<evidence type="ECO:0000256" key="12">
    <source>
        <dbReference type="ARBA" id="ARBA00039365"/>
    </source>
</evidence>
<evidence type="ECO:0000256" key="8">
    <source>
        <dbReference type="ARBA" id="ARBA00023163"/>
    </source>
</evidence>
<proteinExistence type="inferred from homology"/>
<accession>A0A3Q4BWL0</accession>
<evidence type="ECO:0000256" key="13">
    <source>
        <dbReference type="PROSITE-ProRule" id="PRU00042"/>
    </source>
</evidence>
<dbReference type="Proteomes" id="UP000261620">
    <property type="component" value="Unplaced"/>
</dbReference>
<keyword evidence="17" id="KW-1185">Reference proteome</keyword>
<keyword evidence="5" id="KW-0862">Zinc</keyword>
<evidence type="ECO:0000256" key="2">
    <source>
        <dbReference type="ARBA" id="ARBA00022723"/>
    </source>
</evidence>
<reference evidence="16" key="2">
    <citation type="submission" date="2025-09" db="UniProtKB">
        <authorList>
            <consortium name="Ensembl"/>
        </authorList>
    </citation>
    <scope>IDENTIFICATION</scope>
</reference>
<dbReference type="PROSITE" id="PS50157">
    <property type="entry name" value="ZINC_FINGER_C2H2_2"/>
    <property type="match status" value="2"/>
</dbReference>
<keyword evidence="4 13" id="KW-0863">Zinc-finger</keyword>
<keyword evidence="2" id="KW-0479">Metal-binding</keyword>
<evidence type="ECO:0000256" key="5">
    <source>
        <dbReference type="ARBA" id="ARBA00022833"/>
    </source>
</evidence>
<evidence type="ECO:0000256" key="10">
    <source>
        <dbReference type="ARBA" id="ARBA00037677"/>
    </source>
</evidence>
<feature type="region of interest" description="Disordered" evidence="14">
    <location>
        <begin position="59"/>
        <end position="111"/>
    </location>
</feature>
<reference evidence="16" key="1">
    <citation type="submission" date="2025-08" db="UniProtKB">
        <authorList>
            <consortium name="Ensembl"/>
        </authorList>
    </citation>
    <scope>IDENTIFICATION</scope>
</reference>
<keyword evidence="9" id="KW-0539">Nucleus</keyword>
<dbReference type="PROSITE" id="PS00028">
    <property type="entry name" value="ZINC_FINGER_C2H2_1"/>
    <property type="match status" value="2"/>
</dbReference>
<keyword evidence="3" id="KW-0677">Repeat</keyword>
<dbReference type="Gene3D" id="3.30.160.60">
    <property type="entry name" value="Classic Zinc Finger"/>
    <property type="match status" value="2"/>
</dbReference>
<dbReference type="GO" id="GO:0008270">
    <property type="term" value="F:zinc ion binding"/>
    <property type="evidence" value="ECO:0007669"/>
    <property type="project" value="UniProtKB-KW"/>
</dbReference>
<keyword evidence="6" id="KW-0805">Transcription regulation</keyword>
<feature type="compositionally biased region" description="Polar residues" evidence="14">
    <location>
        <begin position="84"/>
        <end position="93"/>
    </location>
</feature>
<sequence length="111" mass="12299">QEEPRLGSTPLRPFVCNWLFCGKRFTRSDELQRHLRTHTGEKRFGCSVCHKRFMRSDHLSKHLRTHTADGSGDGRGSSDTDNSLSGSPSQSPELSLRETGRATAAGQSAVE</sequence>
<evidence type="ECO:0000256" key="7">
    <source>
        <dbReference type="ARBA" id="ARBA00023125"/>
    </source>
</evidence>
<name>A0A3Q4BWL0_MOLML</name>
<dbReference type="STRING" id="94237.ENSMMOP00000026507"/>
<evidence type="ECO:0000256" key="3">
    <source>
        <dbReference type="ARBA" id="ARBA00022737"/>
    </source>
</evidence>
<dbReference type="GO" id="GO:0000981">
    <property type="term" value="F:DNA-binding transcription factor activity, RNA polymerase II-specific"/>
    <property type="evidence" value="ECO:0007669"/>
    <property type="project" value="TreeGrafter"/>
</dbReference>
<dbReference type="Pfam" id="PF00096">
    <property type="entry name" value="zf-C2H2"/>
    <property type="match status" value="2"/>
</dbReference>
<protein>
    <recommendedName>
        <fullName evidence="12">Transcription factor Sp8</fullName>
    </recommendedName>
</protein>
<dbReference type="Ensembl" id="ENSMMOT00000026962.1">
    <property type="protein sequence ID" value="ENSMMOP00000026507.1"/>
    <property type="gene ID" value="ENSMMOG00000020077.1"/>
</dbReference>
<evidence type="ECO:0000256" key="1">
    <source>
        <dbReference type="ARBA" id="ARBA00004123"/>
    </source>
</evidence>
<dbReference type="FunFam" id="3.30.160.60:FF:001110">
    <property type="entry name" value="Krueppel factor 13"/>
    <property type="match status" value="1"/>
</dbReference>
<feature type="domain" description="C2H2-type" evidence="15">
    <location>
        <begin position="44"/>
        <end position="71"/>
    </location>
</feature>
<comment type="subcellular location">
    <subcellularLocation>
        <location evidence="1">Nucleus</location>
    </subcellularLocation>
</comment>
<evidence type="ECO:0000313" key="16">
    <source>
        <dbReference type="Ensembl" id="ENSMMOP00000026507.1"/>
    </source>
</evidence>
<dbReference type="OMA" id="FILEEWH"/>
<feature type="domain" description="C2H2-type" evidence="15">
    <location>
        <begin position="14"/>
        <end position="43"/>
    </location>
</feature>
<evidence type="ECO:0000256" key="6">
    <source>
        <dbReference type="ARBA" id="ARBA00023015"/>
    </source>
</evidence>
<keyword evidence="7" id="KW-0238">DNA-binding</keyword>
<evidence type="ECO:0000256" key="11">
    <source>
        <dbReference type="ARBA" id="ARBA00038409"/>
    </source>
</evidence>
<dbReference type="PANTHER" id="PTHR23235">
    <property type="entry name" value="KRUEPPEL-LIKE TRANSCRIPTION FACTOR"/>
    <property type="match status" value="1"/>
</dbReference>
<dbReference type="InterPro" id="IPR013087">
    <property type="entry name" value="Znf_C2H2_type"/>
</dbReference>
<comment type="function">
    <text evidence="10">Transcription factor which plays a key role in limb development. Positively regulates FGF8 expression in the apical ectodermal ridge (AER) and contributes to limb outgrowth in embryos.</text>
</comment>
<dbReference type="GO" id="GO:0000978">
    <property type="term" value="F:RNA polymerase II cis-regulatory region sequence-specific DNA binding"/>
    <property type="evidence" value="ECO:0007669"/>
    <property type="project" value="TreeGrafter"/>
</dbReference>
<dbReference type="FunFam" id="3.30.160.60:FF:000014">
    <property type="entry name" value="Transcription factor Sp3"/>
    <property type="match status" value="1"/>
</dbReference>
<evidence type="ECO:0000313" key="17">
    <source>
        <dbReference type="Proteomes" id="UP000261620"/>
    </source>
</evidence>
<dbReference type="InterPro" id="IPR036236">
    <property type="entry name" value="Znf_C2H2_sf"/>
</dbReference>
<dbReference type="PANTHER" id="PTHR23235:SF25">
    <property type="entry name" value="TRANSCRIPTION FACTOR SP8"/>
    <property type="match status" value="1"/>
</dbReference>